<dbReference type="PROSITE" id="PS50977">
    <property type="entry name" value="HTH_TETR_2"/>
    <property type="match status" value="1"/>
</dbReference>
<dbReference type="OrthoDB" id="9809772at2"/>
<dbReference type="PRINTS" id="PR00455">
    <property type="entry name" value="HTHTETR"/>
</dbReference>
<feature type="domain" description="HTH tetR-type" evidence="7">
    <location>
        <begin position="5"/>
        <end position="65"/>
    </location>
</feature>
<dbReference type="Gene3D" id="1.10.10.60">
    <property type="entry name" value="Homeodomain-like"/>
    <property type="match status" value="1"/>
</dbReference>
<dbReference type="PANTHER" id="PTHR30055:SF151">
    <property type="entry name" value="TRANSCRIPTIONAL REGULATORY PROTEIN"/>
    <property type="match status" value="1"/>
</dbReference>
<protein>
    <submittedName>
        <fullName evidence="8">TetR family transcriptional regulator</fullName>
    </submittedName>
</protein>
<evidence type="ECO:0000259" key="7">
    <source>
        <dbReference type="PROSITE" id="PS50977"/>
    </source>
</evidence>
<dbReference type="RefSeq" id="WP_014657105.1">
    <property type="nucleotide sequence ID" value="NC_017731.1"/>
</dbReference>
<keyword evidence="2" id="KW-0678">Repressor</keyword>
<keyword evidence="5" id="KW-0804">Transcription</keyword>
<dbReference type="InterPro" id="IPR003012">
    <property type="entry name" value="Tet_transcr_reg_TetR"/>
</dbReference>
<dbReference type="InterPro" id="IPR004111">
    <property type="entry name" value="Repressor_TetR_C"/>
</dbReference>
<dbReference type="PATRIC" id="fig|1157951.4.peg.1991"/>
<reference evidence="8 9" key="1">
    <citation type="journal article" date="2012" name="J. Bacteriol.">
        <title>Complete Genome Sequence of Providencia stuartii Clinical Isolate MRSN 2154.</title>
        <authorList>
            <person name="Clifford R.J."/>
            <person name="Hang J."/>
            <person name="Riley M.C."/>
            <person name="Onmus-Leone F."/>
            <person name="Kuschner R.A."/>
            <person name="Lesho E.P."/>
            <person name="Waterman P.E."/>
        </authorList>
    </citation>
    <scope>NUCLEOTIDE SEQUENCE [LARGE SCALE GENOMIC DNA]</scope>
    <source>
        <strain evidence="8 9">MRSN 2154</strain>
    </source>
</reference>
<dbReference type="PANTHER" id="PTHR30055">
    <property type="entry name" value="HTH-TYPE TRANSCRIPTIONAL REGULATOR RUTR"/>
    <property type="match status" value="1"/>
</dbReference>
<evidence type="ECO:0000256" key="4">
    <source>
        <dbReference type="ARBA" id="ARBA00023125"/>
    </source>
</evidence>
<dbReference type="GO" id="GO:0046677">
    <property type="term" value="P:response to antibiotic"/>
    <property type="evidence" value="ECO:0007669"/>
    <property type="project" value="InterPro"/>
</dbReference>
<feature type="DNA-binding region" description="H-T-H motif" evidence="6">
    <location>
        <begin position="28"/>
        <end position="47"/>
    </location>
</feature>
<dbReference type="HOGENOM" id="CLU_069543_2_1_6"/>
<evidence type="ECO:0000313" key="9">
    <source>
        <dbReference type="Proteomes" id="UP000005012"/>
    </source>
</evidence>
<evidence type="ECO:0000256" key="1">
    <source>
        <dbReference type="ARBA" id="ARBA00002856"/>
    </source>
</evidence>
<gene>
    <name evidence="8" type="ordered locus">S70_09900</name>
</gene>
<keyword evidence="3" id="KW-0805">Transcription regulation</keyword>
<dbReference type="Gene3D" id="1.10.357.10">
    <property type="entry name" value="Tetracycline Repressor, domain 2"/>
    <property type="match status" value="1"/>
</dbReference>
<reference evidence="9" key="2">
    <citation type="submission" date="2012-04" db="EMBL/GenBank/DDBJ databases">
        <title>Complete genome sequence of Providencia stuartii clinical isolate MRSN 2154.</title>
        <authorList>
            <person name="Clifford R.J."/>
            <person name="Hang J."/>
            <person name="Riley M.C."/>
            <person name="Onmus-Leone F."/>
            <person name="Kuschner R.A."/>
            <person name="Lesho E.P."/>
            <person name="Waterman P.E."/>
        </authorList>
    </citation>
    <scope>NUCLEOTIDE SEQUENCE [LARGE SCALE GENOMIC DNA]</scope>
    <source>
        <strain evidence="9">MRSN 2154</strain>
    </source>
</reference>
<evidence type="ECO:0000256" key="5">
    <source>
        <dbReference type="ARBA" id="ARBA00023163"/>
    </source>
</evidence>
<name>A0A140NME6_PROSM</name>
<dbReference type="GO" id="GO:0003700">
    <property type="term" value="F:DNA-binding transcription factor activity"/>
    <property type="evidence" value="ECO:0007669"/>
    <property type="project" value="TreeGrafter"/>
</dbReference>
<dbReference type="Pfam" id="PF02909">
    <property type="entry name" value="TetR_C_1"/>
    <property type="match status" value="1"/>
</dbReference>
<dbReference type="EMBL" id="CP003488">
    <property type="protein sequence ID" value="AFH93840.1"/>
    <property type="molecule type" value="Genomic_DNA"/>
</dbReference>
<organism evidence="8 9">
    <name type="scientific">Providencia stuartii (strain MRSN 2154)</name>
    <dbReference type="NCBI Taxonomy" id="1157951"/>
    <lineage>
        <taxon>Bacteria</taxon>
        <taxon>Pseudomonadati</taxon>
        <taxon>Pseudomonadota</taxon>
        <taxon>Gammaproteobacteria</taxon>
        <taxon>Enterobacterales</taxon>
        <taxon>Morganellaceae</taxon>
        <taxon>Providencia</taxon>
    </lineage>
</organism>
<comment type="function">
    <text evidence="1">TetR is the repressor of the tetracycline resistance element; its N-terminal region forms a helix-turn-helix structure and binds DNA. Binding of tetracycline to TetR reduces the repressor affinity for the tetracycline resistance gene (tetA) promoter operator sites.</text>
</comment>
<evidence type="ECO:0000256" key="3">
    <source>
        <dbReference type="ARBA" id="ARBA00023015"/>
    </source>
</evidence>
<dbReference type="GO" id="GO:0000976">
    <property type="term" value="F:transcription cis-regulatory region binding"/>
    <property type="evidence" value="ECO:0007669"/>
    <property type="project" value="TreeGrafter"/>
</dbReference>
<dbReference type="Proteomes" id="UP000005012">
    <property type="component" value="Chromosome"/>
</dbReference>
<dbReference type="Pfam" id="PF00440">
    <property type="entry name" value="TetR_N"/>
    <property type="match status" value="1"/>
</dbReference>
<evidence type="ECO:0000256" key="6">
    <source>
        <dbReference type="PROSITE-ProRule" id="PRU00335"/>
    </source>
</evidence>
<dbReference type="GeneID" id="93517366"/>
<dbReference type="InterPro" id="IPR001647">
    <property type="entry name" value="HTH_TetR"/>
</dbReference>
<dbReference type="KEGG" id="psi:S70_09900"/>
<dbReference type="SUPFAM" id="SSF46689">
    <property type="entry name" value="Homeodomain-like"/>
    <property type="match status" value="1"/>
</dbReference>
<sequence length="209" mass="23297">MKTPKITRLQILETALQLLETEGIDGLTMRKLADALNIKAASLYWHFSNKLSLVEGMADHIVAEVALNECDSDDWKSNLLKITTQLRKALLQHRDGARVFAGTYAISDNVLRINNALIKTFVQSGMSADKAASCTMTVFYFILGCCIEQQAALFSNGSDLQEKLNEFNKLSNDKYPYTWEAKATLFSDNYDQRFIDGLNLIIGGLGTSK</sequence>
<dbReference type="PRINTS" id="PR00400">
    <property type="entry name" value="TETREPRESSOR"/>
</dbReference>
<evidence type="ECO:0000313" key="8">
    <source>
        <dbReference type="EMBL" id="AFH93840.1"/>
    </source>
</evidence>
<dbReference type="InterPro" id="IPR009057">
    <property type="entry name" value="Homeodomain-like_sf"/>
</dbReference>
<dbReference type="SUPFAM" id="SSF48498">
    <property type="entry name" value="Tetracyclin repressor-like, C-terminal domain"/>
    <property type="match status" value="1"/>
</dbReference>
<dbReference type="InterPro" id="IPR036271">
    <property type="entry name" value="Tet_transcr_reg_TetR-rel_C_sf"/>
</dbReference>
<evidence type="ECO:0000256" key="2">
    <source>
        <dbReference type="ARBA" id="ARBA00022491"/>
    </source>
</evidence>
<keyword evidence="4 6" id="KW-0238">DNA-binding</keyword>
<proteinExistence type="predicted"/>
<dbReference type="InterPro" id="IPR050109">
    <property type="entry name" value="HTH-type_TetR-like_transc_reg"/>
</dbReference>
<dbReference type="GO" id="GO:0045892">
    <property type="term" value="P:negative regulation of DNA-templated transcription"/>
    <property type="evidence" value="ECO:0007669"/>
    <property type="project" value="InterPro"/>
</dbReference>
<dbReference type="AlphaFoldDB" id="A0A140NME6"/>
<accession>A0A140NME6</accession>